<accession>A0AAE3JZ61</accession>
<evidence type="ECO:0000313" key="2">
    <source>
        <dbReference type="EMBL" id="MCI5754921.1"/>
    </source>
</evidence>
<dbReference type="GO" id="GO:0016853">
    <property type="term" value="F:isomerase activity"/>
    <property type="evidence" value="ECO:0007669"/>
    <property type="project" value="UniProtKB-KW"/>
</dbReference>
<gene>
    <name evidence="2" type="ORF">MR241_01350</name>
</gene>
<comment type="caution">
    <text evidence="2">The sequence shown here is derived from an EMBL/GenBank/DDBJ whole genome shotgun (WGS) entry which is preliminary data.</text>
</comment>
<dbReference type="EMBL" id="JALEMU010000024">
    <property type="protein sequence ID" value="MCI5754921.1"/>
    <property type="molecule type" value="Genomic_DNA"/>
</dbReference>
<dbReference type="InterPro" id="IPR013022">
    <property type="entry name" value="Xyl_isomerase-like_TIM-brl"/>
</dbReference>
<evidence type="ECO:0000313" key="3">
    <source>
        <dbReference type="Proteomes" id="UP001139365"/>
    </source>
</evidence>
<organism evidence="2 3">
    <name type="scientific">Candidatus Colimorpha enterica</name>
    <dbReference type="NCBI Taxonomy" id="3083063"/>
    <lineage>
        <taxon>Bacteria</taxon>
        <taxon>Pseudomonadati</taxon>
        <taxon>Bacteroidota</taxon>
        <taxon>Bacteroidia</taxon>
        <taxon>Bacteroidales</taxon>
        <taxon>Candidatus Colimorpha</taxon>
    </lineage>
</organism>
<feature type="domain" description="Xylose isomerase-like TIM barrel" evidence="1">
    <location>
        <begin position="25"/>
        <end position="248"/>
    </location>
</feature>
<dbReference type="Pfam" id="PF01261">
    <property type="entry name" value="AP_endonuc_2"/>
    <property type="match status" value="1"/>
</dbReference>
<proteinExistence type="predicted"/>
<dbReference type="SUPFAM" id="SSF51658">
    <property type="entry name" value="Xylose isomerase-like"/>
    <property type="match status" value="1"/>
</dbReference>
<dbReference type="InterPro" id="IPR036237">
    <property type="entry name" value="Xyl_isomerase-like_sf"/>
</dbReference>
<dbReference type="Proteomes" id="UP001139365">
    <property type="component" value="Unassembled WGS sequence"/>
</dbReference>
<dbReference type="PANTHER" id="PTHR12110:SF41">
    <property type="entry name" value="INOSOSE DEHYDRATASE"/>
    <property type="match status" value="1"/>
</dbReference>
<dbReference type="AlphaFoldDB" id="A0AAE3JZ61"/>
<evidence type="ECO:0000259" key="1">
    <source>
        <dbReference type="Pfam" id="PF01261"/>
    </source>
</evidence>
<sequence length="253" mass="28179">MKCGAQLYTVRDFCRTPEDFAETLKKIADIGYTEVQVSGTCAYQPEWLREQLESTGLSCVITHFDINMIKNDPVRAVRENAVFGCRHIGIGSMPGGASGLENFDAFVSDYLPAAEKVRENGGYLMYHNHHFEFNHVSPGVTYLERLAEIFPAETLGFTLDTYWVQVGGGSPCEWLRRLSGRVPCIHLKDLAMSGTEQHMAAVGCGNINFDSVLAAASDAGTEHLLVEQDDCYGEDQFGELKKSYLWLRSRGIY</sequence>
<name>A0AAE3JZ61_9BACT</name>
<reference evidence="2 3" key="1">
    <citation type="submission" date="2022-03" db="EMBL/GenBank/DDBJ databases">
        <title>Metagenome-assembled genomes from swine fecal metagenomes.</title>
        <authorList>
            <person name="Holman D.B."/>
            <person name="Kommadath A."/>
        </authorList>
    </citation>
    <scope>NUCLEOTIDE SEQUENCE [LARGE SCALE GENOMIC DNA]</scope>
    <source>
        <strain evidence="2">SUG147</strain>
    </source>
</reference>
<protein>
    <submittedName>
        <fullName evidence="2">Sugar phosphate isomerase/epimerase</fullName>
    </submittedName>
</protein>
<dbReference type="PANTHER" id="PTHR12110">
    <property type="entry name" value="HYDROXYPYRUVATE ISOMERASE"/>
    <property type="match status" value="1"/>
</dbReference>
<dbReference type="Gene3D" id="3.20.20.150">
    <property type="entry name" value="Divalent-metal-dependent TIM barrel enzymes"/>
    <property type="match status" value="1"/>
</dbReference>
<keyword evidence="2" id="KW-0413">Isomerase</keyword>
<dbReference type="InterPro" id="IPR050312">
    <property type="entry name" value="IolE/XylAMocC-like"/>
</dbReference>